<dbReference type="RefSeq" id="WP_211332374.1">
    <property type="nucleotide sequence ID" value="NZ_RKHO01000001.1"/>
</dbReference>
<dbReference type="AlphaFoldDB" id="A0A3N2CQ07"/>
<comment type="similarity">
    <text evidence="2">Belongs to the DsbD family.</text>
</comment>
<name>A0A3N2CQ07_9ACTN</name>
<evidence type="ECO:0000256" key="1">
    <source>
        <dbReference type="ARBA" id="ARBA00004141"/>
    </source>
</evidence>
<evidence type="ECO:0000313" key="9">
    <source>
        <dbReference type="Proteomes" id="UP000281738"/>
    </source>
</evidence>
<dbReference type="GO" id="GO:0016020">
    <property type="term" value="C:membrane"/>
    <property type="evidence" value="ECO:0007669"/>
    <property type="project" value="UniProtKB-SubCell"/>
</dbReference>
<feature type="transmembrane region" description="Helical" evidence="6">
    <location>
        <begin position="136"/>
        <end position="164"/>
    </location>
</feature>
<feature type="transmembrane region" description="Helical" evidence="6">
    <location>
        <begin position="214"/>
        <end position="236"/>
    </location>
</feature>
<keyword evidence="3 6" id="KW-0812">Transmembrane</keyword>
<dbReference type="GO" id="GO:0017004">
    <property type="term" value="P:cytochrome complex assembly"/>
    <property type="evidence" value="ECO:0007669"/>
    <property type="project" value="InterPro"/>
</dbReference>
<organism evidence="8 9">
    <name type="scientific">Nocardioides aurantiacus</name>
    <dbReference type="NCBI Taxonomy" id="86796"/>
    <lineage>
        <taxon>Bacteria</taxon>
        <taxon>Bacillati</taxon>
        <taxon>Actinomycetota</taxon>
        <taxon>Actinomycetes</taxon>
        <taxon>Propionibacteriales</taxon>
        <taxon>Nocardioidaceae</taxon>
        <taxon>Nocardioides</taxon>
    </lineage>
</organism>
<evidence type="ECO:0000313" key="8">
    <source>
        <dbReference type="EMBL" id="ROR89498.1"/>
    </source>
</evidence>
<evidence type="ECO:0000256" key="6">
    <source>
        <dbReference type="SAM" id="Phobius"/>
    </source>
</evidence>
<sequence>MIPLALGDWFRDQALSGSLLLAVPVAMVAGLVSFFSPCVVPLLPGYLSYATGLSGADLADGRRGRMLTGSVLFVLGFSFVFVSFGALFGGLGNFLFDYQRPITIVLGCVTVLLGLTFLGVVPLFQRDVRVHRVPAVGLAAAPMLGVLFGLGWTPCIGPTLIAVLSLANQEATATRGALLTLFYCLGLGVPFVLAALAYRRMLGTVGWVRRHQRVVTAIGGVMLVVVGLLLVTGWWAELVGWIRLWFFPGYTAGV</sequence>
<comment type="caution">
    <text evidence="8">The sequence shown here is derived from an EMBL/GenBank/DDBJ whole genome shotgun (WGS) entry which is preliminary data.</text>
</comment>
<proteinExistence type="inferred from homology"/>
<feature type="transmembrane region" description="Helical" evidence="6">
    <location>
        <begin position="176"/>
        <end position="198"/>
    </location>
</feature>
<dbReference type="Proteomes" id="UP000281738">
    <property type="component" value="Unassembled WGS sequence"/>
</dbReference>
<reference evidence="8 9" key="1">
    <citation type="submission" date="2018-11" db="EMBL/GenBank/DDBJ databases">
        <title>Sequencing the genomes of 1000 actinobacteria strains.</title>
        <authorList>
            <person name="Klenk H.-P."/>
        </authorList>
    </citation>
    <scope>NUCLEOTIDE SEQUENCE [LARGE SCALE GENOMIC DNA]</scope>
    <source>
        <strain evidence="8 9">DSM 12652</strain>
    </source>
</reference>
<keyword evidence="5 6" id="KW-0472">Membrane</keyword>
<dbReference type="PANTHER" id="PTHR31272">
    <property type="entry name" value="CYTOCHROME C-TYPE BIOGENESIS PROTEIN HI_1454-RELATED"/>
    <property type="match status" value="1"/>
</dbReference>
<evidence type="ECO:0000256" key="4">
    <source>
        <dbReference type="ARBA" id="ARBA00022989"/>
    </source>
</evidence>
<dbReference type="InterPro" id="IPR051790">
    <property type="entry name" value="Cytochrome_c-biogenesis_DsbD"/>
</dbReference>
<dbReference type="PANTHER" id="PTHR31272:SF4">
    <property type="entry name" value="CYTOCHROME C-TYPE BIOGENESIS PROTEIN HI_1454-RELATED"/>
    <property type="match status" value="1"/>
</dbReference>
<gene>
    <name evidence="8" type="ORF">EDD33_0323</name>
</gene>
<dbReference type="Pfam" id="PF02683">
    <property type="entry name" value="DsbD_TM"/>
    <property type="match status" value="1"/>
</dbReference>
<feature type="transmembrane region" description="Helical" evidence="6">
    <location>
        <begin position="20"/>
        <end position="43"/>
    </location>
</feature>
<feature type="transmembrane region" description="Helical" evidence="6">
    <location>
        <begin position="71"/>
        <end position="96"/>
    </location>
</feature>
<dbReference type="EMBL" id="RKHO01000001">
    <property type="protein sequence ID" value="ROR89498.1"/>
    <property type="molecule type" value="Genomic_DNA"/>
</dbReference>
<feature type="transmembrane region" description="Helical" evidence="6">
    <location>
        <begin position="102"/>
        <end position="124"/>
    </location>
</feature>
<accession>A0A3N2CQ07</accession>
<keyword evidence="9" id="KW-1185">Reference proteome</keyword>
<feature type="domain" description="Cytochrome C biogenesis protein transmembrane" evidence="7">
    <location>
        <begin position="20"/>
        <end position="231"/>
    </location>
</feature>
<evidence type="ECO:0000259" key="7">
    <source>
        <dbReference type="Pfam" id="PF02683"/>
    </source>
</evidence>
<evidence type="ECO:0000256" key="5">
    <source>
        <dbReference type="ARBA" id="ARBA00023136"/>
    </source>
</evidence>
<evidence type="ECO:0000256" key="2">
    <source>
        <dbReference type="ARBA" id="ARBA00006143"/>
    </source>
</evidence>
<protein>
    <submittedName>
        <fullName evidence="8">Cytochrome c biogenesis protein CcdA</fullName>
    </submittedName>
</protein>
<comment type="subcellular location">
    <subcellularLocation>
        <location evidence="1">Membrane</location>
        <topology evidence="1">Multi-pass membrane protein</topology>
    </subcellularLocation>
</comment>
<keyword evidence="4 6" id="KW-1133">Transmembrane helix</keyword>
<evidence type="ECO:0000256" key="3">
    <source>
        <dbReference type="ARBA" id="ARBA00022692"/>
    </source>
</evidence>
<dbReference type="InterPro" id="IPR003834">
    <property type="entry name" value="Cyt_c_assmbl_TM_dom"/>
</dbReference>